<proteinExistence type="predicted"/>
<organism evidence="2 3">
    <name type="scientific">Bacillus bruguierae</name>
    <dbReference type="NCBI Taxonomy" id="3127667"/>
    <lineage>
        <taxon>Bacteria</taxon>
        <taxon>Bacillati</taxon>
        <taxon>Bacillota</taxon>
        <taxon>Bacilli</taxon>
        <taxon>Bacillales</taxon>
        <taxon>Bacillaceae</taxon>
        <taxon>Bacillus</taxon>
    </lineage>
</organism>
<accession>A0ABU8FBM0</accession>
<evidence type="ECO:0000313" key="3">
    <source>
        <dbReference type="Proteomes" id="UP001372526"/>
    </source>
</evidence>
<evidence type="ECO:0000313" key="2">
    <source>
        <dbReference type="EMBL" id="MEI4800085.1"/>
    </source>
</evidence>
<keyword evidence="2" id="KW-0808">Transferase</keyword>
<dbReference type="InterPro" id="IPR011856">
    <property type="entry name" value="tRNA_endonuc-like_dom_sf"/>
</dbReference>
<dbReference type="GO" id="GO:0016740">
    <property type="term" value="F:transferase activity"/>
    <property type="evidence" value="ECO:0007669"/>
    <property type="project" value="UniProtKB-KW"/>
</dbReference>
<comment type="caution">
    <text evidence="2">The sequence shown here is derived from an EMBL/GenBank/DDBJ whole genome shotgun (WGS) entry which is preliminary data.</text>
</comment>
<dbReference type="EMBL" id="JBAWSX010000001">
    <property type="protein sequence ID" value="MEI4800085.1"/>
    <property type="molecule type" value="Genomic_DNA"/>
</dbReference>
<dbReference type="Gene3D" id="3.40.1350.10">
    <property type="match status" value="1"/>
</dbReference>
<dbReference type="RefSeq" id="WP_336471411.1">
    <property type="nucleotide sequence ID" value="NZ_JBAWSX010000001.1"/>
</dbReference>
<keyword evidence="3" id="KW-1185">Reference proteome</keyword>
<evidence type="ECO:0000259" key="1">
    <source>
        <dbReference type="Pfam" id="PF11645"/>
    </source>
</evidence>
<keyword evidence="2" id="KW-0540">Nuclease</keyword>
<feature type="domain" description="PD(D/E)XK endonuclease" evidence="1">
    <location>
        <begin position="4"/>
        <end position="67"/>
    </location>
</feature>
<sequence length="69" mass="8425">MIYAERNVKYKKEETNGEMKLYSVYCPQTDLCYYFNPKVFRKSINLRVKAPKNYQEKNINFADEYREIP</sequence>
<dbReference type="InterPro" id="IPR021671">
    <property type="entry name" value="PD(D/E)XK_Endonuc"/>
</dbReference>
<keyword evidence="2" id="KW-0378">Hydrolase</keyword>
<reference evidence="2 3" key="1">
    <citation type="submission" date="2024-01" db="EMBL/GenBank/DDBJ databases">
        <title>Seven novel Bacillus-like species.</title>
        <authorList>
            <person name="Liu G."/>
        </authorList>
    </citation>
    <scope>NUCLEOTIDE SEQUENCE [LARGE SCALE GENOMIC DNA]</scope>
    <source>
        <strain evidence="2 3">FJAT-51639</strain>
    </source>
</reference>
<keyword evidence="2" id="KW-0255">Endonuclease</keyword>
<dbReference type="Proteomes" id="UP001372526">
    <property type="component" value="Unassembled WGS sequence"/>
</dbReference>
<dbReference type="GO" id="GO:0004519">
    <property type="term" value="F:endonuclease activity"/>
    <property type="evidence" value="ECO:0007669"/>
    <property type="project" value="UniProtKB-KW"/>
</dbReference>
<name>A0ABU8FBM0_9BACI</name>
<gene>
    <name evidence="2" type="ORF">WAZ07_01875</name>
</gene>
<dbReference type="Pfam" id="PF11645">
    <property type="entry name" value="PDDEXK_5"/>
    <property type="match status" value="1"/>
</dbReference>
<protein>
    <submittedName>
        <fullName evidence="2">Group I intron-associated PD-(D/E)XK endonuclease</fullName>
    </submittedName>
</protein>